<protein>
    <submittedName>
        <fullName evidence="2">Uncharacterized protein</fullName>
    </submittedName>
</protein>
<feature type="compositionally biased region" description="Gly residues" evidence="1">
    <location>
        <begin position="981"/>
        <end position="992"/>
    </location>
</feature>
<feature type="region of interest" description="Disordered" evidence="1">
    <location>
        <begin position="1029"/>
        <end position="1066"/>
    </location>
</feature>
<feature type="region of interest" description="Disordered" evidence="1">
    <location>
        <begin position="961"/>
        <end position="1004"/>
    </location>
</feature>
<keyword evidence="3" id="KW-1185">Reference proteome</keyword>
<gene>
    <name evidence="2" type="ORF">HYH03_007055</name>
</gene>
<dbReference type="EMBL" id="JAEHOE010000028">
    <property type="protein sequence ID" value="KAG2494813.1"/>
    <property type="molecule type" value="Genomic_DNA"/>
</dbReference>
<feature type="compositionally biased region" description="Low complexity" evidence="1">
    <location>
        <begin position="1044"/>
        <end position="1054"/>
    </location>
</feature>
<feature type="compositionally biased region" description="Low complexity" evidence="1">
    <location>
        <begin position="961"/>
        <end position="980"/>
    </location>
</feature>
<feature type="compositionally biased region" description="Pro residues" evidence="1">
    <location>
        <begin position="655"/>
        <end position="669"/>
    </location>
</feature>
<proteinExistence type="predicted"/>
<reference evidence="2" key="1">
    <citation type="journal article" date="2020" name="bioRxiv">
        <title>Comparative genomics of Chlamydomonas.</title>
        <authorList>
            <person name="Craig R.J."/>
            <person name="Hasan A.R."/>
            <person name="Ness R.W."/>
            <person name="Keightley P.D."/>
        </authorList>
    </citation>
    <scope>NUCLEOTIDE SEQUENCE</scope>
    <source>
        <strain evidence="2">CCAP 11/70</strain>
    </source>
</reference>
<feature type="region of interest" description="Disordered" evidence="1">
    <location>
        <begin position="640"/>
        <end position="674"/>
    </location>
</feature>
<feature type="region of interest" description="Disordered" evidence="1">
    <location>
        <begin position="36"/>
        <end position="75"/>
    </location>
</feature>
<dbReference type="OrthoDB" id="563564at2759"/>
<dbReference type="AlphaFoldDB" id="A0A835Y4Y5"/>
<feature type="compositionally biased region" description="Gly residues" evidence="1">
    <location>
        <begin position="59"/>
        <end position="70"/>
    </location>
</feature>
<evidence type="ECO:0000313" key="3">
    <source>
        <dbReference type="Proteomes" id="UP000612055"/>
    </source>
</evidence>
<name>A0A835Y4Y5_9CHLO</name>
<evidence type="ECO:0000256" key="1">
    <source>
        <dbReference type="SAM" id="MobiDB-lite"/>
    </source>
</evidence>
<evidence type="ECO:0000313" key="2">
    <source>
        <dbReference type="EMBL" id="KAG2494813.1"/>
    </source>
</evidence>
<sequence>MSSVAAALLGRQQEQRRRRLVVEALLAESAAEQLHARGKAGSGADANGGAEESPPEAGPGHGGSGSGTCGSGPRLSPSQQAAMLALCHWHPTAALAARAQARRLQPLLTPSATPSSVSATPIGAVRRPLAKPLPWAPPPAATADSAAVALVASVRLPVLDASPLDADPHPSVMALREVARVLDLVRSTPSKLWPDPGMDASVRLKFEELLKYAEEDIDMGYSKAVRLLKKGTRAPTVSELLAMGEVYMLECEKDGQQLKFDAVNFYAKYTTLDPLEADGDVRQARAMELLRRTEAWLGGTEEEAGGGAVFLEWVREDLRPKWTTTLGAARNTGAAPAELLARYALLGVLLVLPELWCEYWTCESSDAAADGAEPCTCALCTQQWHAFGDQEDAALREDFVMATALEMDPVVCAAMAAVYFAVMEGPQAQLAVPVAPMHLYDCLFRSQLIMTEVPGAVPEQEVDGRLGAGAPAGAQDARRDEAGPVGSGWAQRYLEAFVEDLKRHPAVPTSYMHLVDACIDAPDSSTKGNPDLRLLATMRRMLGLRLFLFQLERGGATQGSAVAPAAARAAAAAHQAAPAGPQTEPRAPVVSARRLRGAKKKGAEAEPEPAGEPVVLGAYLQAAVTELLTSVLEAARLPDLETPPSADAADANGKSPPPPALPPPPPPAPAQAAAAAEPAMAQLVLPSAELAVLAMVALQDDGHPPSLRQLMFQPFLPAAAQAAGSGGAGSALGPQARRLEGASGRGAGAGLAGPGVHHGAEAAGPGLELQCFRCPPACMFNRTIIDKEYDSEVIRRNIEVVRAGTSVSNEAKRIVSLLKRGLCFLWVKAEGVGGLMKLLQALAKARSEMHKAGRDFVVLSTAAMHYGDGSGLHEKAAITNSRNAGVEPAPSEVQPPAGLTMGSVANRMRTHICKVASQPLPGAPSDQEAASAEQELTWHRQAEDDAGRFLQRLLPASGLSAGGASSSWGGAPSPLTADGDGPTGGAEAGAGGEAVAVPLPSSSPTSALRLSYRDRIIVELAVQECVLGRPQEPVRPLMDRKRQLQQQRQLEQALKGGGKGQVPNGR</sequence>
<organism evidence="2 3">
    <name type="scientific">Edaphochlamys debaryana</name>
    <dbReference type="NCBI Taxonomy" id="47281"/>
    <lineage>
        <taxon>Eukaryota</taxon>
        <taxon>Viridiplantae</taxon>
        <taxon>Chlorophyta</taxon>
        <taxon>core chlorophytes</taxon>
        <taxon>Chlorophyceae</taxon>
        <taxon>CS clade</taxon>
        <taxon>Chlamydomonadales</taxon>
        <taxon>Chlamydomonadales incertae sedis</taxon>
        <taxon>Edaphochlamys</taxon>
    </lineage>
</organism>
<feature type="region of interest" description="Disordered" evidence="1">
    <location>
        <begin position="573"/>
        <end position="611"/>
    </location>
</feature>
<accession>A0A835Y4Y5</accession>
<dbReference type="Proteomes" id="UP000612055">
    <property type="component" value="Unassembled WGS sequence"/>
</dbReference>
<comment type="caution">
    <text evidence="2">The sequence shown here is derived from an EMBL/GenBank/DDBJ whole genome shotgun (WGS) entry which is preliminary data.</text>
</comment>